<name>A0A8J5F3B2_ZINOF</name>
<gene>
    <name evidence="1" type="ORF">ZIOFF_066658</name>
</gene>
<protein>
    <submittedName>
        <fullName evidence="1">Uncharacterized protein</fullName>
    </submittedName>
</protein>
<keyword evidence="2" id="KW-1185">Reference proteome</keyword>
<evidence type="ECO:0000313" key="1">
    <source>
        <dbReference type="EMBL" id="KAG6477403.1"/>
    </source>
</evidence>
<dbReference type="AlphaFoldDB" id="A0A8J5F3B2"/>
<sequence length="599" mass="65196">MFQGNCDSRRPRSVFLVSQSPRPICLLPDQVQIWSGALQTCSTALVFRSADLPCCSGLPHCSSSLPLCRPALLLWSSALQLWSAALQTCPAALIFRTAALFAVTTSAWSDSRSTVVSWEIDDPCKPRSTSGGGRICFKETATLAGLGQFSWSASLLARFVFCQIKCRSGLALCRPALPLWSSALQTCPAALVFRTAALQTCPAALVFRTAALVCRSVDLPCCSGLPHYSSGFGNFHLAISAREWRMGEGDGYQEDGDARRCALGDVTNLGKRGLILDSKKIFSGEGIDENSQANVEDSFGEERAFKKWKTDIDGKTEALVDIKGKGLFSSEAKEAGWPMTPNIIGNFVQRNIESDLVSLQKSSDSLANETVGKLGSGFISTEPVLVQCDKLFLTDSEEDFSDGHGTDSAGSTRYSFQSKEVENSSTALKSPGLDFTTLKEGNVHGCEGPWKFQKTSGSSKGSMDSGVNESSSVPSCGKVGMLEESCKCPFCLKAAYIWADLNYQDTRARLAELKKSRRLAKSLEARSCSNKSSTKAARRISDTSASLESELTRQWRSLFLCTENIVAREAFELHDKFLRLKELKENCKRDLEKNSLVPS</sequence>
<comment type="caution">
    <text evidence="1">The sequence shown here is derived from an EMBL/GenBank/DDBJ whole genome shotgun (WGS) entry which is preliminary data.</text>
</comment>
<dbReference type="Proteomes" id="UP000734854">
    <property type="component" value="Unassembled WGS sequence"/>
</dbReference>
<dbReference type="PANTHER" id="PTHR33924">
    <property type="entry name" value="CATION-TRANSPORTING ATPASE"/>
    <property type="match status" value="1"/>
</dbReference>
<organism evidence="1 2">
    <name type="scientific">Zingiber officinale</name>
    <name type="common">Ginger</name>
    <name type="synonym">Amomum zingiber</name>
    <dbReference type="NCBI Taxonomy" id="94328"/>
    <lineage>
        <taxon>Eukaryota</taxon>
        <taxon>Viridiplantae</taxon>
        <taxon>Streptophyta</taxon>
        <taxon>Embryophyta</taxon>
        <taxon>Tracheophyta</taxon>
        <taxon>Spermatophyta</taxon>
        <taxon>Magnoliopsida</taxon>
        <taxon>Liliopsida</taxon>
        <taxon>Zingiberales</taxon>
        <taxon>Zingiberaceae</taxon>
        <taxon>Zingiber</taxon>
    </lineage>
</organism>
<reference evidence="1 2" key="1">
    <citation type="submission" date="2020-08" db="EMBL/GenBank/DDBJ databases">
        <title>Plant Genome Project.</title>
        <authorList>
            <person name="Zhang R.-G."/>
        </authorList>
    </citation>
    <scope>NUCLEOTIDE SEQUENCE [LARGE SCALE GENOMIC DNA]</scope>
    <source>
        <tissue evidence="1">Rhizome</tissue>
    </source>
</reference>
<evidence type="ECO:0000313" key="2">
    <source>
        <dbReference type="Proteomes" id="UP000734854"/>
    </source>
</evidence>
<proteinExistence type="predicted"/>
<accession>A0A8J5F3B2</accession>
<dbReference type="PANTHER" id="PTHR33924:SF1">
    <property type="entry name" value="DNA-DIRECTED RNA POLYMERASE SUBUNIT BETA"/>
    <property type="match status" value="1"/>
</dbReference>
<dbReference type="EMBL" id="JACMSC010000018">
    <property type="protein sequence ID" value="KAG6477403.1"/>
    <property type="molecule type" value="Genomic_DNA"/>
</dbReference>